<keyword evidence="3" id="KW-1185">Reference proteome</keyword>
<evidence type="ECO:0000313" key="2">
    <source>
        <dbReference type="EMBL" id="RDB35273.1"/>
    </source>
</evidence>
<dbReference type="Pfam" id="PF07676">
    <property type="entry name" value="PD40"/>
    <property type="match status" value="1"/>
</dbReference>
<name>A0A369KU41_9BACT</name>
<protein>
    <submittedName>
        <fullName evidence="2">S9 family peptidase</fullName>
    </submittedName>
</protein>
<proteinExistence type="predicted"/>
<dbReference type="Gene3D" id="2.120.10.30">
    <property type="entry name" value="TolB, C-terminal domain"/>
    <property type="match status" value="1"/>
</dbReference>
<dbReference type="InterPro" id="IPR050585">
    <property type="entry name" value="Xaa-Pro_dipeptidyl-ppase/CocE"/>
</dbReference>
<evidence type="ECO:0000259" key="1">
    <source>
        <dbReference type="Pfam" id="PF00326"/>
    </source>
</evidence>
<evidence type="ECO:0000313" key="3">
    <source>
        <dbReference type="Proteomes" id="UP000253934"/>
    </source>
</evidence>
<reference evidence="2" key="1">
    <citation type="submission" date="2018-04" db="EMBL/GenBank/DDBJ databases">
        <title>Draft genome sequence of the Candidatus Spirobacillus cienkowskii, a pathogen of freshwater Daphnia species, reconstructed from hemolymph metagenomic reads.</title>
        <authorList>
            <person name="Bresciani L."/>
            <person name="Lemos L.N."/>
            <person name="Wale N."/>
            <person name="Lin J.Y."/>
            <person name="Fernandes G.R."/>
            <person name="Duffy M.A."/>
            <person name="Rodrigues J.M."/>
        </authorList>
    </citation>
    <scope>NUCLEOTIDE SEQUENCE [LARGE SCALE GENOMIC DNA]</scope>
    <source>
        <strain evidence="2">Binning01</strain>
    </source>
</reference>
<sequence>MNAPQQNANFGTWQSPITAEMIASKSISFSDIQIDNQKIYWIENRPYDNGASVIVCYHQDGAFLDVTTAQFKVATSVHGYGGGAFFVKENDLYFSNAKDGFLYHKNLQTSKVTALVGNSNFCFADFSVNESKQFLYCLRNHESSNHHFPVTEIVMISLIDQKVFEVCTGADFYSSPRVSPNGKHLAWLQWNNPNMPWDCNELWLADIEFNGTLINKRKISSTNCEAFYQPTWSHDNILYVCSDRSGFWNLYSLNANHNKLTALFFIEADVGRAMWVLGTRCFDFLTDNKILFIYIEKGVWKTGIFNLETNQIVNVDNNLTCINSLAANNNLVCYLAGNPETPLSILVSNNNHLHLPKNIRQSLNINFDKAFISKPELIEFTTQDKSVGYAIFYPPQNPNYLPLLNNKTAPPLIVKVHGGPTANADVMFNSKVQFFTSRGYAYVEVNYRGSTGYGKDYREKLNGQWGIIDVQDCLEAALFLCKIGKADKNKLIISGGSSGGYTVLSALASEQQVFNCGSCTFGISDLLDMANNTHKFEAYYDQRLLGASPTKDKDVYVQRSPIHSAHKIKSPIIFFHGDRDVVVDISQTQKIAAALKQNNIYHEVYIFEDEGHGFKKSESIMTALIKELEFLNQCCL</sequence>
<dbReference type="GO" id="GO:0008236">
    <property type="term" value="F:serine-type peptidase activity"/>
    <property type="evidence" value="ECO:0007669"/>
    <property type="project" value="InterPro"/>
</dbReference>
<comment type="caution">
    <text evidence="2">The sequence shown here is derived from an EMBL/GenBank/DDBJ whole genome shotgun (WGS) entry which is preliminary data.</text>
</comment>
<dbReference type="PANTHER" id="PTHR43056:SF5">
    <property type="entry name" value="PEPTIDASE S9 PROLYL OLIGOPEPTIDASE CATALYTIC DOMAIN-CONTAINING PROTEIN"/>
    <property type="match status" value="1"/>
</dbReference>
<dbReference type="Gene3D" id="3.40.50.1820">
    <property type="entry name" value="alpha/beta hydrolase"/>
    <property type="match status" value="1"/>
</dbReference>
<dbReference type="InterPro" id="IPR011042">
    <property type="entry name" value="6-blade_b-propeller_TolB-like"/>
</dbReference>
<dbReference type="InterPro" id="IPR011659">
    <property type="entry name" value="WD40"/>
</dbReference>
<dbReference type="AlphaFoldDB" id="A0A369KU41"/>
<organism evidence="2 3">
    <name type="scientific">Spirobacillus cienkowskii</name>
    <dbReference type="NCBI Taxonomy" id="495820"/>
    <lineage>
        <taxon>Bacteria</taxon>
        <taxon>Pseudomonadati</taxon>
        <taxon>Bdellovibrionota</taxon>
        <taxon>Oligoflexia</taxon>
        <taxon>Silvanigrellales</taxon>
        <taxon>Spirobacillus</taxon>
    </lineage>
</organism>
<feature type="domain" description="Peptidase S9 prolyl oligopeptidase catalytic" evidence="1">
    <location>
        <begin position="428"/>
        <end position="634"/>
    </location>
</feature>
<dbReference type="InterPro" id="IPR029058">
    <property type="entry name" value="AB_hydrolase_fold"/>
</dbReference>
<dbReference type="InterPro" id="IPR001375">
    <property type="entry name" value="Peptidase_S9_cat"/>
</dbReference>
<dbReference type="SUPFAM" id="SSF53474">
    <property type="entry name" value="alpha/beta-Hydrolases"/>
    <property type="match status" value="1"/>
</dbReference>
<dbReference type="Pfam" id="PF00326">
    <property type="entry name" value="Peptidase_S9"/>
    <property type="match status" value="1"/>
</dbReference>
<dbReference type="Proteomes" id="UP000253934">
    <property type="component" value="Unassembled WGS sequence"/>
</dbReference>
<dbReference type="PANTHER" id="PTHR43056">
    <property type="entry name" value="PEPTIDASE S9 PROLYL OLIGOPEPTIDASE"/>
    <property type="match status" value="1"/>
</dbReference>
<accession>A0A369KU41</accession>
<dbReference type="GO" id="GO:0006508">
    <property type="term" value="P:proteolysis"/>
    <property type="evidence" value="ECO:0007669"/>
    <property type="project" value="InterPro"/>
</dbReference>
<gene>
    <name evidence="2" type="ORF">DCC88_10960</name>
</gene>
<dbReference type="SUPFAM" id="SSF69322">
    <property type="entry name" value="Tricorn protease domain 2"/>
    <property type="match status" value="1"/>
</dbReference>
<dbReference type="EMBL" id="QOVW01000092">
    <property type="protein sequence ID" value="RDB35273.1"/>
    <property type="molecule type" value="Genomic_DNA"/>
</dbReference>